<accession>A0A921FWZ6</accession>
<dbReference type="AlphaFoldDB" id="A0A921FWZ6"/>
<sequence length="156" mass="17218">MTGRTSGSMNENGDDMEKPKRKIHTILLGTIVILVIIFINSSLGVIGGEKGKKEESREYVALEEALMRIEGIGEVLLYPHYENGESANPLSDYFSMSNASTTKGSKLQGILVVAEGAEDFKIQNELSHILSTVLQLPEHRIVIVEMNKRGNTNENE</sequence>
<protein>
    <recommendedName>
        <fullName evidence="4">Stage III sporulation protein AG</fullName>
    </recommendedName>
</protein>
<feature type="transmembrane region" description="Helical" evidence="1">
    <location>
        <begin position="26"/>
        <end position="47"/>
    </location>
</feature>
<dbReference type="EMBL" id="DYWT01000034">
    <property type="protein sequence ID" value="HJF30589.1"/>
    <property type="molecule type" value="Genomic_DNA"/>
</dbReference>
<name>A0A921FWZ6_SPOPS</name>
<gene>
    <name evidence="2" type="ORF">K8V56_02270</name>
</gene>
<evidence type="ECO:0000313" key="2">
    <source>
        <dbReference type="EMBL" id="HJF30589.1"/>
    </source>
</evidence>
<keyword evidence="1" id="KW-1133">Transmembrane helix</keyword>
<evidence type="ECO:0000313" key="3">
    <source>
        <dbReference type="Proteomes" id="UP000698173"/>
    </source>
</evidence>
<keyword evidence="1" id="KW-0472">Membrane</keyword>
<comment type="caution">
    <text evidence="2">The sequence shown here is derived from an EMBL/GenBank/DDBJ whole genome shotgun (WGS) entry which is preliminary data.</text>
</comment>
<evidence type="ECO:0000256" key="1">
    <source>
        <dbReference type="SAM" id="Phobius"/>
    </source>
</evidence>
<keyword evidence="1" id="KW-0812">Transmembrane</keyword>
<organism evidence="2 3">
    <name type="scientific">Sporosarcina psychrophila</name>
    <name type="common">Bacillus psychrophilus</name>
    <dbReference type="NCBI Taxonomy" id="1476"/>
    <lineage>
        <taxon>Bacteria</taxon>
        <taxon>Bacillati</taxon>
        <taxon>Bacillota</taxon>
        <taxon>Bacilli</taxon>
        <taxon>Bacillales</taxon>
        <taxon>Caryophanaceae</taxon>
        <taxon>Sporosarcina</taxon>
    </lineage>
</organism>
<reference evidence="2" key="1">
    <citation type="journal article" date="2021" name="PeerJ">
        <title>Extensive microbial diversity within the chicken gut microbiome revealed by metagenomics and culture.</title>
        <authorList>
            <person name="Gilroy R."/>
            <person name="Ravi A."/>
            <person name="Getino M."/>
            <person name="Pursley I."/>
            <person name="Horton D.L."/>
            <person name="Alikhan N.F."/>
            <person name="Baker D."/>
            <person name="Gharbi K."/>
            <person name="Hall N."/>
            <person name="Watson M."/>
            <person name="Adriaenssens E.M."/>
            <person name="Foster-Nyarko E."/>
            <person name="Jarju S."/>
            <person name="Secka A."/>
            <person name="Antonio M."/>
            <person name="Oren A."/>
            <person name="Chaudhuri R.R."/>
            <person name="La Ragione R."/>
            <person name="Hildebrand F."/>
            <person name="Pallen M.J."/>
        </authorList>
    </citation>
    <scope>NUCLEOTIDE SEQUENCE</scope>
    <source>
        <strain evidence="2">CHK171-7178</strain>
    </source>
</reference>
<reference evidence="2" key="2">
    <citation type="submission" date="2021-09" db="EMBL/GenBank/DDBJ databases">
        <authorList>
            <person name="Gilroy R."/>
        </authorList>
    </citation>
    <scope>NUCLEOTIDE SEQUENCE</scope>
    <source>
        <strain evidence="2">CHK171-7178</strain>
    </source>
</reference>
<proteinExistence type="predicted"/>
<dbReference type="Proteomes" id="UP000698173">
    <property type="component" value="Unassembled WGS sequence"/>
</dbReference>
<evidence type="ECO:0008006" key="4">
    <source>
        <dbReference type="Google" id="ProtNLM"/>
    </source>
</evidence>